<dbReference type="PANTHER" id="PTHR23319:SF4">
    <property type="entry name" value="GRAM DOMAIN CONTAINING 1B, ISOFORM E"/>
    <property type="match status" value="1"/>
</dbReference>
<dbReference type="OrthoDB" id="2162691at2759"/>
<feature type="compositionally biased region" description="Basic and acidic residues" evidence="6">
    <location>
        <begin position="96"/>
        <end position="108"/>
    </location>
</feature>
<feature type="compositionally biased region" description="Polar residues" evidence="6">
    <location>
        <begin position="539"/>
        <end position="549"/>
    </location>
</feature>
<keyword evidence="4 7" id="KW-1133">Transmembrane helix</keyword>
<feature type="compositionally biased region" description="Polar residues" evidence="6">
    <location>
        <begin position="32"/>
        <end position="43"/>
    </location>
</feature>
<feature type="compositionally biased region" description="Basic residues" evidence="6">
    <location>
        <begin position="78"/>
        <end position="95"/>
    </location>
</feature>
<dbReference type="GO" id="GO:0140268">
    <property type="term" value="C:endoplasmic reticulum-plasma membrane contact site"/>
    <property type="evidence" value="ECO:0007669"/>
    <property type="project" value="TreeGrafter"/>
</dbReference>
<reference evidence="9" key="1">
    <citation type="submission" date="2020-01" db="EMBL/GenBank/DDBJ databases">
        <authorList>
            <consortium name="DOE Joint Genome Institute"/>
            <person name="Haridas S."/>
            <person name="Albert R."/>
            <person name="Binder M."/>
            <person name="Bloem J."/>
            <person name="Labutti K."/>
            <person name="Salamov A."/>
            <person name="Andreopoulos B."/>
            <person name="Baker S.E."/>
            <person name="Barry K."/>
            <person name="Bills G."/>
            <person name="Bluhm B.H."/>
            <person name="Cannon C."/>
            <person name="Castanera R."/>
            <person name="Culley D.E."/>
            <person name="Daum C."/>
            <person name="Ezra D."/>
            <person name="Gonzalez J.B."/>
            <person name="Henrissat B."/>
            <person name="Kuo A."/>
            <person name="Liang C."/>
            <person name="Lipzen A."/>
            <person name="Lutzoni F."/>
            <person name="Magnuson J."/>
            <person name="Mondo S."/>
            <person name="Nolan M."/>
            <person name="Ohm R."/>
            <person name="Pangilinan J."/>
            <person name="Park H.-J."/>
            <person name="Ramirez L."/>
            <person name="Alfaro M."/>
            <person name="Sun H."/>
            <person name="Tritt A."/>
            <person name="Yoshinaga Y."/>
            <person name="Zwiers L.-H."/>
            <person name="Turgeon B.G."/>
            <person name="Goodwin S.B."/>
            <person name="Spatafora J.W."/>
            <person name="Crous P.W."/>
            <person name="Grigoriev I.V."/>
        </authorList>
    </citation>
    <scope>NUCLEOTIDE SEQUENCE</scope>
    <source>
        <strain evidence="9">IPT5</strain>
    </source>
</reference>
<feature type="compositionally biased region" description="Low complexity" evidence="6">
    <location>
        <begin position="682"/>
        <end position="695"/>
    </location>
</feature>
<evidence type="ECO:0000256" key="6">
    <source>
        <dbReference type="SAM" id="MobiDB-lite"/>
    </source>
</evidence>
<organism evidence="9 10">
    <name type="scientific">Plenodomus tracheiphilus IPT5</name>
    <dbReference type="NCBI Taxonomy" id="1408161"/>
    <lineage>
        <taxon>Eukaryota</taxon>
        <taxon>Fungi</taxon>
        <taxon>Dikarya</taxon>
        <taxon>Ascomycota</taxon>
        <taxon>Pezizomycotina</taxon>
        <taxon>Dothideomycetes</taxon>
        <taxon>Pleosporomycetidae</taxon>
        <taxon>Pleosporales</taxon>
        <taxon>Pleosporineae</taxon>
        <taxon>Leptosphaeriaceae</taxon>
        <taxon>Plenodomus</taxon>
    </lineage>
</organism>
<dbReference type="InterPro" id="IPR031968">
    <property type="entry name" value="VASt"/>
</dbReference>
<evidence type="ECO:0000313" key="9">
    <source>
        <dbReference type="EMBL" id="KAF2852680.1"/>
    </source>
</evidence>
<feature type="region of interest" description="Disordered" evidence="6">
    <location>
        <begin position="294"/>
        <end position="400"/>
    </location>
</feature>
<evidence type="ECO:0000256" key="5">
    <source>
        <dbReference type="ARBA" id="ARBA00023136"/>
    </source>
</evidence>
<dbReference type="GO" id="GO:0005886">
    <property type="term" value="C:plasma membrane"/>
    <property type="evidence" value="ECO:0007669"/>
    <property type="project" value="TreeGrafter"/>
</dbReference>
<feature type="region of interest" description="Disordered" evidence="6">
    <location>
        <begin position="235"/>
        <end position="265"/>
    </location>
</feature>
<dbReference type="SMART" id="SM00568">
    <property type="entry name" value="GRAM"/>
    <property type="match status" value="1"/>
</dbReference>
<dbReference type="EMBL" id="MU006298">
    <property type="protein sequence ID" value="KAF2852680.1"/>
    <property type="molecule type" value="Genomic_DNA"/>
</dbReference>
<dbReference type="InterPro" id="IPR011993">
    <property type="entry name" value="PH-like_dom_sf"/>
</dbReference>
<dbReference type="PANTHER" id="PTHR23319">
    <property type="entry name" value="GRAM DOMAIN CONTAINING 1B, ISOFORM E"/>
    <property type="match status" value="1"/>
</dbReference>
<keyword evidence="5 7" id="KW-0472">Membrane</keyword>
<dbReference type="Proteomes" id="UP000799423">
    <property type="component" value="Unassembled WGS sequence"/>
</dbReference>
<feature type="compositionally biased region" description="Polar residues" evidence="6">
    <location>
        <begin position="656"/>
        <end position="665"/>
    </location>
</feature>
<evidence type="ECO:0000256" key="1">
    <source>
        <dbReference type="ARBA" id="ARBA00004167"/>
    </source>
</evidence>
<evidence type="ECO:0000259" key="8">
    <source>
        <dbReference type="PROSITE" id="PS51778"/>
    </source>
</evidence>
<proteinExistence type="inferred from homology"/>
<dbReference type="GO" id="GO:0005789">
    <property type="term" value="C:endoplasmic reticulum membrane"/>
    <property type="evidence" value="ECO:0007669"/>
    <property type="project" value="TreeGrafter"/>
</dbReference>
<feature type="domain" description="VASt" evidence="8">
    <location>
        <begin position="983"/>
        <end position="1155"/>
    </location>
</feature>
<feature type="region of interest" description="Disordered" evidence="6">
    <location>
        <begin position="424"/>
        <end position="458"/>
    </location>
</feature>
<evidence type="ECO:0000256" key="3">
    <source>
        <dbReference type="ARBA" id="ARBA00022692"/>
    </source>
</evidence>
<dbReference type="GO" id="GO:0005739">
    <property type="term" value="C:mitochondrion"/>
    <property type="evidence" value="ECO:0007669"/>
    <property type="project" value="TreeGrafter"/>
</dbReference>
<accession>A0A6A7BBB7</accession>
<keyword evidence="3 7" id="KW-0812">Transmembrane</keyword>
<dbReference type="PROSITE" id="PS51778">
    <property type="entry name" value="VAST"/>
    <property type="match status" value="1"/>
</dbReference>
<name>A0A6A7BBB7_9PLEO</name>
<dbReference type="Pfam" id="PF16016">
    <property type="entry name" value="VASt"/>
    <property type="match status" value="1"/>
</dbReference>
<dbReference type="Pfam" id="PF02893">
    <property type="entry name" value="GRAM"/>
    <property type="match status" value="1"/>
</dbReference>
<feature type="transmembrane region" description="Helical" evidence="7">
    <location>
        <begin position="1219"/>
        <end position="1238"/>
    </location>
</feature>
<evidence type="ECO:0000256" key="4">
    <source>
        <dbReference type="ARBA" id="ARBA00022989"/>
    </source>
</evidence>
<feature type="compositionally biased region" description="Low complexity" evidence="6">
    <location>
        <begin position="235"/>
        <end position="249"/>
    </location>
</feature>
<comment type="subcellular location">
    <subcellularLocation>
        <location evidence="1">Membrane</location>
        <topology evidence="1">Single-pass membrane protein</topology>
    </subcellularLocation>
</comment>
<dbReference type="CDD" id="cd13220">
    <property type="entry name" value="PH-GRAM_GRAMDC"/>
    <property type="match status" value="1"/>
</dbReference>
<evidence type="ECO:0000256" key="2">
    <source>
        <dbReference type="ARBA" id="ARBA00006582"/>
    </source>
</evidence>
<comment type="similarity">
    <text evidence="2">Belongs to the YSP2 family.</text>
</comment>
<feature type="compositionally biased region" description="Polar residues" evidence="6">
    <location>
        <begin position="446"/>
        <end position="458"/>
    </location>
</feature>
<protein>
    <recommendedName>
        <fullName evidence="8">VASt domain-containing protein</fullName>
    </recommendedName>
</protein>
<dbReference type="InterPro" id="IPR004182">
    <property type="entry name" value="GRAM"/>
</dbReference>
<dbReference type="GO" id="GO:0120015">
    <property type="term" value="F:sterol transfer activity"/>
    <property type="evidence" value="ECO:0007669"/>
    <property type="project" value="TreeGrafter"/>
</dbReference>
<feature type="region of interest" description="Disordered" evidence="6">
    <location>
        <begin position="535"/>
        <end position="581"/>
    </location>
</feature>
<evidence type="ECO:0000313" key="10">
    <source>
        <dbReference type="Proteomes" id="UP000799423"/>
    </source>
</evidence>
<dbReference type="GO" id="GO:0032366">
    <property type="term" value="P:intracellular sterol transport"/>
    <property type="evidence" value="ECO:0007669"/>
    <property type="project" value="TreeGrafter"/>
</dbReference>
<keyword evidence="10" id="KW-1185">Reference proteome</keyword>
<feature type="compositionally biased region" description="Acidic residues" evidence="6">
    <location>
        <begin position="892"/>
        <end position="907"/>
    </location>
</feature>
<feature type="region of interest" description="Disordered" evidence="6">
    <location>
        <begin position="641"/>
        <end position="723"/>
    </location>
</feature>
<feature type="region of interest" description="Disordered" evidence="6">
    <location>
        <begin position="875"/>
        <end position="926"/>
    </location>
</feature>
<sequence>MASTERRRSIGSLFGKDNSLAAPGSRAASKGPASSTVSIASSDRSTEDLRKSTDGTRDRLRGSRTNSEDARSDASSSHPKRMTKLFKGRRKSKASRSHDDLALLDAREQVPPVPAVQRPGAEPRYQSDDSLGLAKSVASSLLTEESDMESLPRVSSVSARRCNGPSDTRAGQPCGFSAVSMDAWADHDDVWPQPSPLRSRAVQGPSYPIRILSPDSRSRSALSAFLPGVIREPHAASSSASASIPSSSSTPPPKRPGISPHQSHAGLLTLSSPLIASETIDSVDTAKHASLTDSATSAAEDAPAKHPKTVDIAANKRGVSPVGKLKDAFAPTRRSTSPKTAVETDGAKEPARPSTSGGSIGSLFGGKKRQDRVLDGPFHASPPQLLPGEATKSTTSPRGTAPKRIITQIPAAPPNLLDAPTTFITPPTPTDGNAASPTESTSSTSGVQHTAAPSNPNIVVSPSGHMISHRRVRSATNPPSKLSQSVAVPLTPHPEEAKTPGGTAVLPQSPGASGGFFASIFSAAQNAANNITDTIANNPASKQKGVQQTQKEEDTKSVGSGEEVIGPETADATAVTESEQRRPAVETLGSGNLSLAHLGITENNEITPMSSTTNVTMKADEASAKVEDMAAAQAVSAAYAGEKAPSIASERPRSLTAVSAQTNPGAATPPRQPEVTDSPAASSLQRQGSIRSRISSGRRRRHRGSSAATGTTTAGGPGASTTTLAPSAALNINRLNGTGFAVASPKRNRDFHALFKSVPEDDYLIEDYSAALQKEILLHGRLYVSEGHLCFSSNILGWVTNLVISFDEVVSVEKKSTAVVFPNAIVIQTLHARNVFASFLARDTTYDLIIGIWKISHPNLKSSLNGVILDGGTGDKTEKAESVGSEDGSVQDSEDEVYDEDAEDDDGMGSFTEAGEGSVAGSEVSAAPAEARKVSGAIAQAVGGGGEVTDAAKAATNGVASTNDFPGSTSHAPTECGDGDQHYDKLLIDTTIPAPLGKVYSLMFGPASGVFMRKWLIEDQKSIDLQMEDDKKGLGEDKKNFNYSYIKPLNAPVGPRQTKCNIAMTLEQFDLEKAVSVQCSTGTPDVPSGSIFLTKTRYCLMWGPGNSTRLIMTFTVEWSGKSWLRGPIEKGANDGQMSYATSITAALRTAVSASKLSGPLRVPGKPGAKGRKRSKTAILDEPATITAPNPSAQAKQSDWGLFDPIRSLLGPVADVLESLFTTQIIITFLGLLLIYAWFFRGASTAVGPNQWSATQRQVAYEEIWRHEESELWDWLEDRVALDRARREVIESRWGGEHQTKQEQKIMPGNMKERDVDEAIRVTEERLQVLKHAVQRERGDLRAKGKK</sequence>
<dbReference type="GO" id="GO:0032541">
    <property type="term" value="C:cortical endoplasmic reticulum"/>
    <property type="evidence" value="ECO:0007669"/>
    <property type="project" value="TreeGrafter"/>
</dbReference>
<feature type="compositionally biased region" description="Basic and acidic residues" evidence="6">
    <location>
        <begin position="44"/>
        <end position="72"/>
    </location>
</feature>
<dbReference type="GO" id="GO:0032934">
    <property type="term" value="F:sterol binding"/>
    <property type="evidence" value="ECO:0007669"/>
    <property type="project" value="TreeGrafter"/>
</dbReference>
<feature type="compositionally biased region" description="Low complexity" evidence="6">
    <location>
        <begin position="436"/>
        <end position="445"/>
    </location>
</feature>
<feature type="region of interest" description="Disordered" evidence="6">
    <location>
        <begin position="1"/>
        <end position="174"/>
    </location>
</feature>
<evidence type="ECO:0000256" key="7">
    <source>
        <dbReference type="SAM" id="Phobius"/>
    </source>
</evidence>
<gene>
    <name evidence="9" type="ORF">T440DRAFT_526311</name>
</gene>
<dbReference type="Gene3D" id="2.30.29.30">
    <property type="entry name" value="Pleckstrin-homology domain (PH domain)/Phosphotyrosine-binding domain (PTB)"/>
    <property type="match status" value="1"/>
</dbReference>
<dbReference type="InterPro" id="IPR051482">
    <property type="entry name" value="Cholesterol_transport"/>
</dbReference>